<dbReference type="Proteomes" id="UP000244174">
    <property type="component" value="Unassembled WGS sequence"/>
</dbReference>
<accession>A0A2T6AJR6</accession>
<keyword evidence="2" id="KW-1185">Reference proteome</keyword>
<sequence>MIKILSSKVSKVTLLLSFFILFSFQMSASKILIPMDADTQSNHLKAYGIVYYSLENQLSVNWLLNYRGGSFLIADSEKLRKECQIRGVDFELISDNMAVSILEEISSPTKNMESVALEKAPKIAVYSPTGNKPWDDAVTMALTYAEIPYKTIYDKEVLNDALLLYDWLHLHHEDFTGQYGKFYRAFRTAPWYIQEKKEAEELASELGYSKVSDEKLAVALKIRDYVIGGGFMFAMCSATDSFDIALAAEGVDIVEAMFDGDPSEPGYQAKIDFNNTFAFTNFELERNPMVYEFSSIDMTAKRQIQKETDYFSLMDYSAKWDVVPTMLTQNHTRLVKGFMGQTTSYDPDTVKPGVLIMGESKLNGEARYIHGVKGKGFFTFYGGHDPEDYQHRVGDPKTELELHPNSPGYRLILNNVLFPAAKKKEQKT</sequence>
<gene>
    <name evidence="1" type="ORF">C8P64_0007</name>
</gene>
<comment type="caution">
    <text evidence="1">The sequence shown here is derived from an EMBL/GenBank/DDBJ whole genome shotgun (WGS) entry which is preliminary data.</text>
</comment>
<proteinExistence type="predicted"/>
<dbReference type="OrthoDB" id="617985at2"/>
<dbReference type="RefSeq" id="WP_108171224.1">
    <property type="nucleotide sequence ID" value="NZ_QBKQ01000001.1"/>
</dbReference>
<evidence type="ECO:0008006" key="3">
    <source>
        <dbReference type="Google" id="ProtNLM"/>
    </source>
</evidence>
<organism evidence="1 2">
    <name type="scientific">Christiangramia gaetbulicola</name>
    <dbReference type="NCBI Taxonomy" id="703340"/>
    <lineage>
        <taxon>Bacteria</taxon>
        <taxon>Pseudomonadati</taxon>
        <taxon>Bacteroidota</taxon>
        <taxon>Flavobacteriia</taxon>
        <taxon>Flavobacteriales</taxon>
        <taxon>Flavobacteriaceae</taxon>
        <taxon>Christiangramia</taxon>
    </lineage>
</organism>
<evidence type="ECO:0000313" key="1">
    <source>
        <dbReference type="EMBL" id="PTX44037.1"/>
    </source>
</evidence>
<name>A0A2T6AJR6_9FLAO</name>
<evidence type="ECO:0000313" key="2">
    <source>
        <dbReference type="Proteomes" id="UP000244174"/>
    </source>
</evidence>
<protein>
    <recommendedName>
        <fullName evidence="3">Asparagine synthetase B</fullName>
    </recommendedName>
</protein>
<reference evidence="1 2" key="1">
    <citation type="submission" date="2018-04" db="EMBL/GenBank/DDBJ databases">
        <title>Genomic Encyclopedia of Archaeal and Bacterial Type Strains, Phase II (KMG-II): from individual species to whole genera.</title>
        <authorList>
            <person name="Goeker M."/>
        </authorList>
    </citation>
    <scope>NUCLEOTIDE SEQUENCE [LARGE SCALE GENOMIC DNA]</scope>
    <source>
        <strain evidence="1 2">DSM 23082</strain>
    </source>
</reference>
<dbReference type="AlphaFoldDB" id="A0A2T6AJR6"/>
<dbReference type="EMBL" id="QBKQ01000001">
    <property type="protein sequence ID" value="PTX44037.1"/>
    <property type="molecule type" value="Genomic_DNA"/>
</dbReference>